<feature type="coiled-coil region" evidence="1">
    <location>
        <begin position="280"/>
        <end position="310"/>
    </location>
</feature>
<dbReference type="AlphaFoldDB" id="A0A1J4JU28"/>
<dbReference type="GeneID" id="94842414"/>
<dbReference type="RefSeq" id="XP_068355112.1">
    <property type="nucleotide sequence ID" value="XM_068507710.1"/>
</dbReference>
<dbReference type="Proteomes" id="UP000179807">
    <property type="component" value="Unassembled WGS sequence"/>
</dbReference>
<proteinExistence type="predicted"/>
<accession>A0A1J4JU28</accession>
<comment type="caution">
    <text evidence="2">The sequence shown here is derived from an EMBL/GenBank/DDBJ whole genome shotgun (WGS) entry which is preliminary data.</text>
</comment>
<gene>
    <name evidence="2" type="ORF">TRFO_31053</name>
</gene>
<evidence type="ECO:0000313" key="3">
    <source>
        <dbReference type="Proteomes" id="UP000179807"/>
    </source>
</evidence>
<protein>
    <submittedName>
        <fullName evidence="2">Uncharacterized protein</fullName>
    </submittedName>
</protein>
<sequence>MSEVNFSSSITSSSSLKEHLSNLQAISHNEGDNSVVTKFESKIKENLNLKEDLINLQSQLKISQESTRLQEAEYAFQLSEYEAEVQSLRKIEAELRSALAKLSRESDDKVHDIELKFKKELDAHEKEKNDYINSIQSQVSRLRSHLSEYQVQNEIMADDLHKLKQENTDLRNQIDEQKALYENKVQLLENRVKSSESSMTEFSGIMRTNKNKLENQISNLQSQLLTAQRKIADLQSEKQVFDDREDTLNKQIQSLVNEHNLMAEKIAAENAKIGQLKTVNSRLQNRVDLVETENKTLQRLLAQIKDNTKESRSVSFCSPLQRTRIDILKIIENNNKKMTDLAFQLFPEYWTKEIRFRSLVLFVIFAARWRKNTRNDENICDHKGGLSIFAPISEQTSLQLIVRAKNELATSNCLTNDIKVKSNVAEHQITELVDQNKRSNQMQEALALQLRSAKKCNNTLHRQLKSFIKFHDAVFDYEIQ</sequence>
<name>A0A1J4JU28_9EUKA</name>
<feature type="coiled-coil region" evidence="1">
    <location>
        <begin position="78"/>
        <end position="108"/>
    </location>
</feature>
<evidence type="ECO:0000313" key="2">
    <source>
        <dbReference type="EMBL" id="OHT01976.1"/>
    </source>
</evidence>
<organism evidence="2 3">
    <name type="scientific">Tritrichomonas foetus</name>
    <dbReference type="NCBI Taxonomy" id="1144522"/>
    <lineage>
        <taxon>Eukaryota</taxon>
        <taxon>Metamonada</taxon>
        <taxon>Parabasalia</taxon>
        <taxon>Tritrichomonadida</taxon>
        <taxon>Tritrichomonadidae</taxon>
        <taxon>Tritrichomonas</taxon>
    </lineage>
</organism>
<dbReference type="VEuPathDB" id="TrichDB:TRFO_31053"/>
<keyword evidence="1" id="KW-0175">Coiled coil</keyword>
<dbReference type="EMBL" id="MLAK01000887">
    <property type="protein sequence ID" value="OHT01976.1"/>
    <property type="molecule type" value="Genomic_DNA"/>
</dbReference>
<evidence type="ECO:0000256" key="1">
    <source>
        <dbReference type="SAM" id="Coils"/>
    </source>
</evidence>
<keyword evidence="3" id="KW-1185">Reference proteome</keyword>
<feature type="coiled-coil region" evidence="1">
    <location>
        <begin position="146"/>
        <end position="237"/>
    </location>
</feature>
<reference evidence="2" key="1">
    <citation type="submission" date="2016-10" db="EMBL/GenBank/DDBJ databases">
        <authorList>
            <person name="Benchimol M."/>
            <person name="Almeida L.G."/>
            <person name="Vasconcelos A.T."/>
            <person name="Perreira-Neves A."/>
            <person name="Rosa I.A."/>
            <person name="Tasca T."/>
            <person name="Bogo M.R."/>
            <person name="de Souza W."/>
        </authorList>
    </citation>
    <scope>NUCLEOTIDE SEQUENCE [LARGE SCALE GENOMIC DNA]</scope>
    <source>
        <strain evidence="2">K</strain>
    </source>
</reference>
<dbReference type="Gene3D" id="1.20.5.1700">
    <property type="match status" value="1"/>
</dbReference>